<accession>A2EN41</accession>
<dbReference type="InterPro" id="IPR018845">
    <property type="entry name" value="Initiator-bd"/>
</dbReference>
<dbReference type="Proteomes" id="UP000001542">
    <property type="component" value="Unassembled WGS sequence"/>
</dbReference>
<feature type="domain" description="Initiator binding" evidence="1">
    <location>
        <begin position="29"/>
        <end position="153"/>
    </location>
</feature>
<protein>
    <recommendedName>
        <fullName evidence="1">Initiator binding domain-containing protein</fullName>
    </recommendedName>
</protein>
<dbReference type="VEuPathDB" id="TrichDB:TVAGG3_0334720"/>
<name>A2EN41_TRIV3</name>
<evidence type="ECO:0000313" key="2">
    <source>
        <dbReference type="EMBL" id="EAY05949.1"/>
    </source>
</evidence>
<dbReference type="OrthoDB" id="10494874at2759"/>
<evidence type="ECO:0000259" key="1">
    <source>
        <dbReference type="Pfam" id="PF10416"/>
    </source>
</evidence>
<dbReference type="EMBL" id="DS113436">
    <property type="protein sequence ID" value="EAY05949.1"/>
    <property type="molecule type" value="Genomic_DNA"/>
</dbReference>
<proteinExistence type="predicted"/>
<organism evidence="2 3">
    <name type="scientific">Trichomonas vaginalis (strain ATCC PRA-98 / G3)</name>
    <dbReference type="NCBI Taxonomy" id="412133"/>
    <lineage>
        <taxon>Eukaryota</taxon>
        <taxon>Metamonada</taxon>
        <taxon>Parabasalia</taxon>
        <taxon>Trichomonadida</taxon>
        <taxon>Trichomonadidae</taxon>
        <taxon>Trichomonas</taxon>
    </lineage>
</organism>
<gene>
    <name evidence="2" type="ORF">TVAG_087270</name>
</gene>
<dbReference type="RefSeq" id="XP_001318172.1">
    <property type="nucleotide sequence ID" value="XM_001318137.1"/>
</dbReference>
<dbReference type="VEuPathDB" id="TrichDB:TVAG_087270"/>
<dbReference type="KEGG" id="tva:4763821"/>
<reference evidence="2" key="2">
    <citation type="journal article" date="2007" name="Science">
        <title>Draft genome sequence of the sexually transmitted pathogen Trichomonas vaginalis.</title>
        <authorList>
            <person name="Carlton J.M."/>
            <person name="Hirt R.P."/>
            <person name="Silva J.C."/>
            <person name="Delcher A.L."/>
            <person name="Schatz M."/>
            <person name="Zhao Q."/>
            <person name="Wortman J.R."/>
            <person name="Bidwell S.L."/>
            <person name="Alsmark U.C.M."/>
            <person name="Besteiro S."/>
            <person name="Sicheritz-Ponten T."/>
            <person name="Noel C.J."/>
            <person name="Dacks J.B."/>
            <person name="Foster P.G."/>
            <person name="Simillion C."/>
            <person name="Van de Peer Y."/>
            <person name="Miranda-Saavedra D."/>
            <person name="Barton G.J."/>
            <person name="Westrop G.D."/>
            <person name="Mueller S."/>
            <person name="Dessi D."/>
            <person name="Fiori P.L."/>
            <person name="Ren Q."/>
            <person name="Paulsen I."/>
            <person name="Zhang H."/>
            <person name="Bastida-Corcuera F.D."/>
            <person name="Simoes-Barbosa A."/>
            <person name="Brown M.T."/>
            <person name="Hayes R.D."/>
            <person name="Mukherjee M."/>
            <person name="Okumura C.Y."/>
            <person name="Schneider R."/>
            <person name="Smith A.J."/>
            <person name="Vanacova S."/>
            <person name="Villalvazo M."/>
            <person name="Haas B.J."/>
            <person name="Pertea M."/>
            <person name="Feldblyum T.V."/>
            <person name="Utterback T.R."/>
            <person name="Shu C.L."/>
            <person name="Osoegawa K."/>
            <person name="de Jong P.J."/>
            <person name="Hrdy I."/>
            <person name="Horvathova L."/>
            <person name="Zubacova Z."/>
            <person name="Dolezal P."/>
            <person name="Malik S.B."/>
            <person name="Logsdon J.M. Jr."/>
            <person name="Henze K."/>
            <person name="Gupta A."/>
            <person name="Wang C.C."/>
            <person name="Dunne R.L."/>
            <person name="Upcroft J.A."/>
            <person name="Upcroft P."/>
            <person name="White O."/>
            <person name="Salzberg S.L."/>
            <person name="Tang P."/>
            <person name="Chiu C.-H."/>
            <person name="Lee Y.-S."/>
            <person name="Embley T.M."/>
            <person name="Coombs G.H."/>
            <person name="Mottram J.C."/>
            <person name="Tachezy J."/>
            <person name="Fraser-Liggett C.M."/>
            <person name="Johnson P.J."/>
        </authorList>
    </citation>
    <scope>NUCLEOTIDE SEQUENCE [LARGE SCALE GENOMIC DNA]</scope>
    <source>
        <strain evidence="2">G3</strain>
    </source>
</reference>
<evidence type="ECO:0000313" key="3">
    <source>
        <dbReference type="Proteomes" id="UP000001542"/>
    </source>
</evidence>
<dbReference type="AlphaFoldDB" id="A2EN41"/>
<dbReference type="InParanoid" id="A2EN41"/>
<reference evidence="2" key="1">
    <citation type="submission" date="2006-10" db="EMBL/GenBank/DDBJ databases">
        <authorList>
            <person name="Amadeo P."/>
            <person name="Zhao Q."/>
            <person name="Wortman J."/>
            <person name="Fraser-Liggett C."/>
            <person name="Carlton J."/>
        </authorList>
    </citation>
    <scope>NUCLEOTIDE SEQUENCE</scope>
    <source>
        <strain evidence="2">G3</strain>
    </source>
</reference>
<keyword evidence="3" id="KW-1185">Reference proteome</keyword>
<sequence>MERDGGSLLYFRADPDVPITYWENMSVKEKQEFLQLRDQFHQNQKASMKDRRLVSFGNEMQMVLKYTEKSDTFRENKCILIGIAFAGPFICVNTRQLKTFLGRCKSSINGSFQQLGYVALRTKSKARNCVLSVLPSLSNEPNLLRQWSVRYASDDAKYCYISRFMPSQLPTITPEDLFDERKQNSALPQRQMTTATSMQNIAQFSRMNTAVAHQIPRVPSVPVQKSILPPPISKQSKKMIEFDLPEVSELGFYDDTPDMPELSTSFTLDCFNDVDLLDSNTNIEWDSKLSEFLQVPRSRSAYFEDMTDLAQL</sequence>
<dbReference type="Pfam" id="PF10416">
    <property type="entry name" value="IBD"/>
    <property type="match status" value="1"/>
</dbReference>